<protein>
    <recommendedName>
        <fullName evidence="4">Murein hydrolase activator NlpD</fullName>
    </recommendedName>
</protein>
<dbReference type="PANTHER" id="PTHR21666:SF263">
    <property type="entry name" value="MUREIN HYDROLASE ACTIVATOR NLPD"/>
    <property type="match status" value="1"/>
</dbReference>
<dbReference type="Pfam" id="PF01476">
    <property type="entry name" value="LysM"/>
    <property type="match status" value="1"/>
</dbReference>
<dbReference type="CDD" id="cd00118">
    <property type="entry name" value="LysM"/>
    <property type="match status" value="1"/>
</dbReference>
<dbReference type="HOGENOM" id="CLU_029425_0_2_6"/>
<dbReference type="PROSITE" id="PS51782">
    <property type="entry name" value="LYSM"/>
    <property type="match status" value="1"/>
</dbReference>
<dbReference type="GO" id="GO:0004222">
    <property type="term" value="F:metalloendopeptidase activity"/>
    <property type="evidence" value="ECO:0007669"/>
    <property type="project" value="TreeGrafter"/>
</dbReference>
<dbReference type="SUPFAM" id="SSF51261">
    <property type="entry name" value="Duplicated hybrid motif"/>
    <property type="match status" value="1"/>
</dbReference>
<keyword evidence="8" id="KW-1185">Reference proteome</keyword>
<name>Q7VQG4_BLOFL</name>
<evidence type="ECO:0000313" key="7">
    <source>
        <dbReference type="EMBL" id="CAD83688.1"/>
    </source>
</evidence>
<proteinExistence type="inferred from homology"/>
<dbReference type="eggNOG" id="COG0739">
    <property type="taxonomic scope" value="Bacteria"/>
</dbReference>
<reference evidence="7 8" key="1">
    <citation type="journal article" date="2003" name="Proc. Natl. Acad. Sci. U.S.A.">
        <title>The genome sequence of Blochmannia floridanus: comparative analysis of reduced genomes.</title>
        <authorList>
            <person name="Gil R."/>
            <person name="Silva F.J."/>
            <person name="Zientz E."/>
            <person name="Delmotte F."/>
            <person name="Gonzalez-Candelas F."/>
            <person name="Latorre A."/>
            <person name="Rausell C."/>
            <person name="Kramerbeek J."/>
            <person name="Gadau J."/>
            <person name="Hoelldobler B."/>
            <person name="van Ham R.C.H.J."/>
            <person name="Gross R."/>
            <person name="Moya A."/>
        </authorList>
    </citation>
    <scope>NUCLEOTIDE SEQUENCE [LARGE SCALE GENOMIC DNA]</scope>
</reference>
<dbReference type="InterPro" id="IPR018392">
    <property type="entry name" value="LysM"/>
</dbReference>
<evidence type="ECO:0000256" key="4">
    <source>
        <dbReference type="ARBA" id="ARBA00040670"/>
    </source>
</evidence>
<dbReference type="STRING" id="203907.Bfl167"/>
<dbReference type="Pfam" id="PF01551">
    <property type="entry name" value="Peptidase_M23"/>
    <property type="match status" value="1"/>
</dbReference>
<comment type="function">
    <text evidence="2">Activator of the cell wall hydrolase AmiC. Required for septal murein cleavage and daughter cell separation during cell division.</text>
</comment>
<dbReference type="OrthoDB" id="9795421at2"/>
<comment type="subcellular location">
    <subcellularLocation>
        <location evidence="1">Cell inner membrane</location>
        <topology evidence="1">Lipid-anchor</topology>
    </subcellularLocation>
</comment>
<evidence type="ECO:0000256" key="1">
    <source>
        <dbReference type="ARBA" id="ARBA00004519"/>
    </source>
</evidence>
<evidence type="ECO:0000313" key="8">
    <source>
        <dbReference type="Proteomes" id="UP000002192"/>
    </source>
</evidence>
<dbReference type="InterPro" id="IPR050570">
    <property type="entry name" value="Cell_wall_metabolism_enzyme"/>
</dbReference>
<evidence type="ECO:0000256" key="2">
    <source>
        <dbReference type="ARBA" id="ARBA00037728"/>
    </source>
</evidence>
<dbReference type="EMBL" id="BX248583">
    <property type="protein sequence ID" value="CAD83688.1"/>
    <property type="molecule type" value="Genomic_DNA"/>
</dbReference>
<keyword evidence="5" id="KW-1133">Transmembrane helix</keyword>
<dbReference type="Gene3D" id="2.70.70.10">
    <property type="entry name" value="Glucose Permease (Domain IIA)"/>
    <property type="match status" value="1"/>
</dbReference>
<dbReference type="KEGG" id="bfl:Bfl167"/>
<evidence type="ECO:0000256" key="5">
    <source>
        <dbReference type="SAM" id="Phobius"/>
    </source>
</evidence>
<dbReference type="InterPro" id="IPR036779">
    <property type="entry name" value="LysM_dom_sf"/>
</dbReference>
<keyword evidence="5" id="KW-0812">Transmembrane</keyword>
<comment type="similarity">
    <text evidence="3">Belongs to the E.coli NlpD/Haemophilus LppB family.</text>
</comment>
<dbReference type="PANTHER" id="PTHR21666">
    <property type="entry name" value="PEPTIDASE-RELATED"/>
    <property type="match status" value="1"/>
</dbReference>
<dbReference type="GO" id="GO:0005886">
    <property type="term" value="C:plasma membrane"/>
    <property type="evidence" value="ECO:0007669"/>
    <property type="project" value="UniProtKB-SubCell"/>
</dbReference>
<dbReference type="Proteomes" id="UP000002192">
    <property type="component" value="Chromosome"/>
</dbReference>
<sequence length="315" mass="36761">MLDSIFIIYKAIIYIFLKLFFLVDCNFVWYDKYFINLNMVEDLSQTKQYTQWSKKRNCFDHEYSNVNRSSYRNSIYIVKPGDTLFYIAWITGNNYLDLAKNNSIKDINILKTGQILRVHQNVVKMSSLFFFKKKYMKNFLIFNGNSCCLKKIYLFLKQKYGYCKDFGKFFFNTDRVKNSVIYLNKSEMTKFNSWYWPALGQVIRTVFDSEGGNKGIDIVGIFDQPVLAATHGQVIYVGDALQGYGNLIIIKHDNNYLSAYAHNNKVFVSEKQHVNVGDQIATMGNSGTNEVKLYFEIRHKGKSVDPLHLMPNINK</sequence>
<dbReference type="CDD" id="cd12797">
    <property type="entry name" value="M23_peptidase"/>
    <property type="match status" value="1"/>
</dbReference>
<accession>Q7VQG4</accession>
<evidence type="ECO:0000256" key="3">
    <source>
        <dbReference type="ARBA" id="ARBA00038420"/>
    </source>
</evidence>
<gene>
    <name evidence="7" type="primary">nlpD</name>
    <name evidence="7" type="ordered locus">Bfl167</name>
</gene>
<dbReference type="GO" id="GO:0032153">
    <property type="term" value="C:cell division site"/>
    <property type="evidence" value="ECO:0007669"/>
    <property type="project" value="TreeGrafter"/>
</dbReference>
<dbReference type="InterPro" id="IPR011055">
    <property type="entry name" value="Dup_hybrid_motif"/>
</dbReference>
<feature type="domain" description="LysM" evidence="6">
    <location>
        <begin position="74"/>
        <end position="118"/>
    </location>
</feature>
<evidence type="ECO:0000259" key="6">
    <source>
        <dbReference type="PROSITE" id="PS51782"/>
    </source>
</evidence>
<organism evidence="7 8">
    <name type="scientific">Blochmanniella floridana</name>
    <dbReference type="NCBI Taxonomy" id="203907"/>
    <lineage>
        <taxon>Bacteria</taxon>
        <taxon>Pseudomonadati</taxon>
        <taxon>Pseudomonadota</taxon>
        <taxon>Gammaproteobacteria</taxon>
        <taxon>Enterobacterales</taxon>
        <taxon>Enterobacteriaceae</taxon>
        <taxon>ant endosymbionts</taxon>
        <taxon>Candidatus Blochmanniella</taxon>
    </lineage>
</organism>
<dbReference type="eggNOG" id="COG1388">
    <property type="taxonomic scope" value="Bacteria"/>
</dbReference>
<keyword evidence="7" id="KW-0449">Lipoprotein</keyword>
<dbReference type="SMART" id="SM00257">
    <property type="entry name" value="LysM"/>
    <property type="match status" value="1"/>
</dbReference>
<dbReference type="GO" id="GO:0009279">
    <property type="term" value="C:cell outer membrane"/>
    <property type="evidence" value="ECO:0007669"/>
    <property type="project" value="TreeGrafter"/>
</dbReference>
<keyword evidence="5" id="KW-0472">Membrane</keyword>
<dbReference type="AlphaFoldDB" id="Q7VQG4"/>
<dbReference type="InterPro" id="IPR016047">
    <property type="entry name" value="M23ase_b-sheet_dom"/>
</dbReference>
<feature type="transmembrane region" description="Helical" evidence="5">
    <location>
        <begin position="6"/>
        <end position="29"/>
    </location>
</feature>
<dbReference type="Gene3D" id="3.10.350.10">
    <property type="entry name" value="LysM domain"/>
    <property type="match status" value="1"/>
</dbReference>